<sequence>MWLINAYKKEKNNPKLMQQYQAQGLSDHDIAIFRSTMNEAKVQIKTWEKSVKKDADLQVIERVTGGLKSAKKLFQLIVKNPRTALLNHDFLYKNLPTMVELIETYENIKSVDKLDEALLIETKKLVKSLSEKIAKNYESELSDDLEKIKNEVENG</sequence>
<evidence type="ECO:0008006" key="3">
    <source>
        <dbReference type="Google" id="ProtNLM"/>
    </source>
</evidence>
<accession>A0A6A0BER7</accession>
<gene>
    <name evidence="1" type="ORF">Hs30E_17460</name>
</gene>
<dbReference type="EMBL" id="BLLI01000064">
    <property type="protein sequence ID" value="GFH43195.1"/>
    <property type="molecule type" value="Genomic_DNA"/>
</dbReference>
<dbReference type="Proteomes" id="UP000480303">
    <property type="component" value="Unassembled WGS sequence"/>
</dbReference>
<comment type="caution">
    <text evidence="1">The sequence shown here is derived from an EMBL/GenBank/DDBJ whole genome shotgun (WGS) entry which is preliminary data.</text>
</comment>
<name>A0A6A0BER7_9LACT</name>
<dbReference type="InterPro" id="IPR018770">
    <property type="entry name" value="ChloroindolylP_hydrolase"/>
</dbReference>
<dbReference type="Pfam" id="PF10112">
    <property type="entry name" value="Halogen_Hydrol"/>
    <property type="match status" value="1"/>
</dbReference>
<organism evidence="1 2">
    <name type="scientific">Pseudolactococcus hodotermopsidis</name>
    <dbReference type="NCBI Taxonomy" id="2709157"/>
    <lineage>
        <taxon>Bacteria</taxon>
        <taxon>Bacillati</taxon>
        <taxon>Bacillota</taxon>
        <taxon>Bacilli</taxon>
        <taxon>Lactobacillales</taxon>
        <taxon>Streptococcaceae</taxon>
        <taxon>Pseudolactococcus</taxon>
    </lineage>
</organism>
<evidence type="ECO:0000313" key="1">
    <source>
        <dbReference type="EMBL" id="GFH43195.1"/>
    </source>
</evidence>
<keyword evidence="2" id="KW-1185">Reference proteome</keyword>
<reference evidence="1 2" key="1">
    <citation type="submission" date="2020-02" db="EMBL/GenBank/DDBJ databases">
        <title>Draft genome sequence of Lactococcus sp. Hs30E4-3.</title>
        <authorList>
            <person name="Noda S."/>
            <person name="Yuki M."/>
            <person name="Ohkuma M."/>
        </authorList>
    </citation>
    <scope>NUCLEOTIDE SEQUENCE [LARGE SCALE GENOMIC DNA]</scope>
    <source>
        <strain evidence="1 2">Hs30E4-3</strain>
    </source>
</reference>
<dbReference type="AlphaFoldDB" id="A0A6A0BER7"/>
<evidence type="ECO:0000313" key="2">
    <source>
        <dbReference type="Proteomes" id="UP000480303"/>
    </source>
</evidence>
<protein>
    <recommendedName>
        <fullName evidence="3">5-bromo-4-chloroindolyl phosphate hydrolysis protein</fullName>
    </recommendedName>
</protein>
<proteinExistence type="predicted"/>